<name>A0A344TKH4_9BACT</name>
<dbReference type="Proteomes" id="UP000251993">
    <property type="component" value="Chromosome"/>
</dbReference>
<dbReference type="InterPro" id="IPR025381">
    <property type="entry name" value="DUF4296"/>
</dbReference>
<reference evidence="2 3" key="1">
    <citation type="submission" date="2018-07" db="EMBL/GenBank/DDBJ databases">
        <title>Genome sequencing of Runella.</title>
        <authorList>
            <person name="Baek M.-G."/>
            <person name="Yi H."/>
        </authorList>
    </citation>
    <scope>NUCLEOTIDE SEQUENCE [LARGE SCALE GENOMIC DNA]</scope>
    <source>
        <strain evidence="2 3">HYN0085</strain>
    </source>
</reference>
<evidence type="ECO:0000313" key="2">
    <source>
        <dbReference type="EMBL" id="AXE19145.1"/>
    </source>
</evidence>
<proteinExistence type="predicted"/>
<dbReference type="RefSeq" id="WP_114067928.1">
    <property type="nucleotide sequence ID" value="NZ_CP030850.1"/>
</dbReference>
<dbReference type="OrthoDB" id="981921at2"/>
<keyword evidence="3" id="KW-1185">Reference proteome</keyword>
<dbReference type="Pfam" id="PF14129">
    <property type="entry name" value="DUF4296"/>
    <property type="match status" value="1"/>
</dbReference>
<accession>A0A344TKH4</accession>
<dbReference type="KEGG" id="run:DR864_15995"/>
<evidence type="ECO:0000259" key="1">
    <source>
        <dbReference type="Pfam" id="PF14129"/>
    </source>
</evidence>
<feature type="domain" description="DUF4296" evidence="1">
    <location>
        <begin position="26"/>
        <end position="112"/>
    </location>
</feature>
<dbReference type="AlphaFoldDB" id="A0A344TKH4"/>
<dbReference type="EMBL" id="CP030850">
    <property type="protein sequence ID" value="AXE19145.1"/>
    <property type="molecule type" value="Genomic_DNA"/>
</dbReference>
<sequence>MIRRTLLYFSVFTLLLYGCQDEPEIPAGTVPEAKMAQILTDIHIIEARVSRLGMTSLDSSTIVTEYMKAKVFKKYGVDSATYNRSYQFYSTNPVFMERIYNTVVKDLEIRQKKKNYKGL</sequence>
<organism evidence="2 3">
    <name type="scientific">Runella rosea</name>
    <dbReference type="NCBI Taxonomy" id="2259595"/>
    <lineage>
        <taxon>Bacteria</taxon>
        <taxon>Pseudomonadati</taxon>
        <taxon>Bacteroidota</taxon>
        <taxon>Cytophagia</taxon>
        <taxon>Cytophagales</taxon>
        <taxon>Spirosomataceae</taxon>
        <taxon>Runella</taxon>
    </lineage>
</organism>
<evidence type="ECO:0000313" key="3">
    <source>
        <dbReference type="Proteomes" id="UP000251993"/>
    </source>
</evidence>
<gene>
    <name evidence="2" type="ORF">DR864_15995</name>
</gene>
<dbReference type="PROSITE" id="PS51257">
    <property type="entry name" value="PROKAR_LIPOPROTEIN"/>
    <property type="match status" value="1"/>
</dbReference>
<protein>
    <submittedName>
        <fullName evidence="2">DUF4296 domain-containing protein</fullName>
    </submittedName>
</protein>